<evidence type="ECO:0000256" key="4">
    <source>
        <dbReference type="PROSITE-ProRule" id="PRU00473"/>
    </source>
</evidence>
<dbReference type="InterPro" id="IPR036737">
    <property type="entry name" value="OmpA-like_sf"/>
</dbReference>
<keyword evidence="2 4" id="KW-0472">Membrane</keyword>
<dbReference type="InterPro" id="IPR050330">
    <property type="entry name" value="Bact_OuterMem_StrucFunc"/>
</dbReference>
<dbReference type="PRINTS" id="PR01021">
    <property type="entry name" value="OMPADOMAIN"/>
</dbReference>
<evidence type="ECO:0000256" key="3">
    <source>
        <dbReference type="ARBA" id="ARBA00023237"/>
    </source>
</evidence>
<feature type="chain" id="PRO_5036833608" evidence="5">
    <location>
        <begin position="21"/>
        <end position="398"/>
    </location>
</feature>
<gene>
    <name evidence="7" type="ORF">J1N51_04150</name>
</gene>
<dbReference type="GO" id="GO:0009279">
    <property type="term" value="C:cell outer membrane"/>
    <property type="evidence" value="ECO:0007669"/>
    <property type="project" value="UniProtKB-SubCell"/>
</dbReference>
<comment type="subcellular location">
    <subcellularLocation>
        <location evidence="1">Cell outer membrane</location>
    </subcellularLocation>
</comment>
<evidence type="ECO:0000259" key="6">
    <source>
        <dbReference type="PROSITE" id="PS51123"/>
    </source>
</evidence>
<evidence type="ECO:0000256" key="1">
    <source>
        <dbReference type="ARBA" id="ARBA00004442"/>
    </source>
</evidence>
<dbReference type="PANTHER" id="PTHR30329">
    <property type="entry name" value="STATOR ELEMENT OF FLAGELLAR MOTOR COMPLEX"/>
    <property type="match status" value="1"/>
</dbReference>
<dbReference type="Gene3D" id="3.30.1330.60">
    <property type="entry name" value="OmpA-like domain"/>
    <property type="match status" value="2"/>
</dbReference>
<organism evidence="7 8">
    <name type="scientific">Psychrosphaera ytuae</name>
    <dbReference type="NCBI Taxonomy" id="2820710"/>
    <lineage>
        <taxon>Bacteria</taxon>
        <taxon>Pseudomonadati</taxon>
        <taxon>Pseudomonadota</taxon>
        <taxon>Gammaproteobacteria</taxon>
        <taxon>Alteromonadales</taxon>
        <taxon>Pseudoalteromonadaceae</taxon>
        <taxon>Psychrosphaera</taxon>
    </lineage>
</organism>
<evidence type="ECO:0000313" key="7">
    <source>
        <dbReference type="EMBL" id="QTH64669.1"/>
    </source>
</evidence>
<dbReference type="RefSeq" id="WP_208832723.1">
    <property type="nucleotide sequence ID" value="NZ_CP072110.1"/>
</dbReference>
<keyword evidence="5" id="KW-0732">Signal</keyword>
<accession>A0A975DCY8</accession>
<evidence type="ECO:0000256" key="2">
    <source>
        <dbReference type="ARBA" id="ARBA00023136"/>
    </source>
</evidence>
<keyword evidence="8" id="KW-1185">Reference proteome</keyword>
<dbReference type="Proteomes" id="UP000682739">
    <property type="component" value="Chromosome"/>
</dbReference>
<dbReference type="CDD" id="cd07185">
    <property type="entry name" value="OmpA_C-like"/>
    <property type="match status" value="1"/>
</dbReference>
<reference evidence="7" key="1">
    <citation type="submission" date="2021-03" db="EMBL/GenBank/DDBJ databases">
        <title>Description of Psychrosphaera ytuae sp. nov. isolated from deep sea sediment of South China Sea.</title>
        <authorList>
            <person name="Zhang J."/>
            <person name="Xu X.-D."/>
        </authorList>
    </citation>
    <scope>NUCLEOTIDE SEQUENCE</scope>
    <source>
        <strain evidence="7">MTZ26</strain>
    </source>
</reference>
<feature type="signal peptide" evidence="5">
    <location>
        <begin position="1"/>
        <end position="20"/>
    </location>
</feature>
<evidence type="ECO:0000313" key="8">
    <source>
        <dbReference type="Proteomes" id="UP000682739"/>
    </source>
</evidence>
<evidence type="ECO:0000256" key="5">
    <source>
        <dbReference type="SAM" id="SignalP"/>
    </source>
</evidence>
<protein>
    <submittedName>
        <fullName evidence="7">OmpA family protein</fullName>
    </submittedName>
</protein>
<dbReference type="AlphaFoldDB" id="A0A975DCY8"/>
<feature type="domain" description="OmpA-like" evidence="6">
    <location>
        <begin position="215"/>
        <end position="333"/>
    </location>
</feature>
<dbReference type="SUPFAM" id="SSF103088">
    <property type="entry name" value="OmpA-like"/>
    <property type="match status" value="2"/>
</dbReference>
<dbReference type="PROSITE" id="PS51257">
    <property type="entry name" value="PROKAR_LIPOPROTEIN"/>
    <property type="match status" value="1"/>
</dbReference>
<dbReference type="EMBL" id="CP072110">
    <property type="protein sequence ID" value="QTH64669.1"/>
    <property type="molecule type" value="Genomic_DNA"/>
</dbReference>
<keyword evidence="3" id="KW-0998">Cell outer membrane</keyword>
<dbReference type="InterPro" id="IPR006665">
    <property type="entry name" value="OmpA-like"/>
</dbReference>
<dbReference type="PANTHER" id="PTHR30329:SF21">
    <property type="entry name" value="LIPOPROTEIN YIAD-RELATED"/>
    <property type="match status" value="1"/>
</dbReference>
<dbReference type="InterPro" id="IPR006664">
    <property type="entry name" value="OMP_bac"/>
</dbReference>
<name>A0A975DCY8_9GAMM</name>
<dbReference type="Pfam" id="PF00691">
    <property type="entry name" value="OmpA"/>
    <property type="match status" value="2"/>
</dbReference>
<sequence length="398" mass="44637">MRTFKTKPLLISLLTTIALAGCNTTIKDLDQWRQLPIEKKQRLVDADKDGVIVAREKCEETGTDLLVDNYGCTVEHLNETDLDHDVEFDQGSLELGPSQQLELTEYLNGLAINKQWEFTVQGYTTSAGDLLLNEYLAKQRISAVADYLRSQTGVPLTNIRSQLLDGDKVAEYDNAQNFSTENPDDKDQDGVLDEFDQCGNSGFTVEVDENGCPVMEIQQITKNVTVRFEVDSSDIQSIYLPNVREVAQFINTYNAKQVKVVGHASLTGDANYNLGLSARRAEAVAELLVNAYGINPDYIEAYGRGETQPVMDEISDQANELNRRVEIVLSESLEVEKQKDINLLDANALNRRVTVIAQTKEMANKLKWNIFLMEELQQAKEKEQNSQDAIEEAKDAGW</sequence>
<proteinExistence type="predicted"/>
<dbReference type="PROSITE" id="PS51123">
    <property type="entry name" value="OMPA_2"/>
    <property type="match status" value="1"/>
</dbReference>
<dbReference type="KEGG" id="psym:J1N51_04150"/>